<dbReference type="PROSITE" id="PS51782">
    <property type="entry name" value="LYSM"/>
    <property type="match status" value="1"/>
</dbReference>
<name>A0A249KG31_9ACTN</name>
<dbReference type="Pfam" id="PF01476">
    <property type="entry name" value="LysM"/>
    <property type="match status" value="1"/>
</dbReference>
<dbReference type="InterPro" id="IPR036779">
    <property type="entry name" value="LysM_dom_sf"/>
</dbReference>
<protein>
    <submittedName>
        <fullName evidence="2">Cell division suppressor protein YneA</fullName>
    </submittedName>
</protein>
<dbReference type="Gene3D" id="3.10.350.10">
    <property type="entry name" value="LysM domain"/>
    <property type="match status" value="1"/>
</dbReference>
<keyword evidence="2" id="KW-0131">Cell cycle</keyword>
<dbReference type="SUPFAM" id="SSF54106">
    <property type="entry name" value="LysM domain"/>
    <property type="match status" value="1"/>
</dbReference>
<accession>A0A249KG31</accession>
<sequence>MSTMTLNQSSVNQALSTVPSGIRLNRRGRLARTFVVLSLAIVLGSVVSAKAGAGTDVAPQAAGSFITVTVAPGDTVWSLATRLADGGDVRSLVSEIISVNSLASVDVATGQKLRIPLN</sequence>
<dbReference type="Proteomes" id="UP000217215">
    <property type="component" value="Chromosome"/>
</dbReference>
<organism evidence="2 3">
    <name type="scientific">Candidatus Planktophila sulfonica</name>
    <dbReference type="NCBI Taxonomy" id="1884904"/>
    <lineage>
        <taxon>Bacteria</taxon>
        <taxon>Bacillati</taxon>
        <taxon>Actinomycetota</taxon>
        <taxon>Actinomycetes</taxon>
        <taxon>Candidatus Nanopelagicales</taxon>
        <taxon>Candidatus Nanopelagicaceae</taxon>
        <taxon>Candidatus Planktophila</taxon>
    </lineage>
</organism>
<dbReference type="RefSeq" id="WP_095673347.1">
    <property type="nucleotide sequence ID" value="NZ_CP016773.1"/>
</dbReference>
<gene>
    <name evidence="2" type="ORF">A1sIA56_02300</name>
</gene>
<dbReference type="OrthoDB" id="5084290at2"/>
<evidence type="ECO:0000313" key="2">
    <source>
        <dbReference type="EMBL" id="ASY15752.1"/>
    </source>
</evidence>
<reference evidence="2 3" key="1">
    <citation type="submission" date="2016-07" db="EMBL/GenBank/DDBJ databases">
        <title>High microdiversification within the ubiquitous acI lineage of Actinobacteria.</title>
        <authorList>
            <person name="Neuenschwander S.M."/>
            <person name="Salcher M."/>
            <person name="Ghai R."/>
            <person name="Pernthaler J."/>
        </authorList>
    </citation>
    <scope>NUCLEOTIDE SEQUENCE [LARGE SCALE GENOMIC DNA]</scope>
    <source>
        <strain evidence="2">MMS-IA-56</strain>
    </source>
</reference>
<evidence type="ECO:0000259" key="1">
    <source>
        <dbReference type="PROSITE" id="PS51782"/>
    </source>
</evidence>
<evidence type="ECO:0000313" key="3">
    <source>
        <dbReference type="Proteomes" id="UP000217215"/>
    </source>
</evidence>
<keyword evidence="2" id="KW-0132">Cell division</keyword>
<dbReference type="InterPro" id="IPR018392">
    <property type="entry name" value="LysM"/>
</dbReference>
<dbReference type="GO" id="GO:0051301">
    <property type="term" value="P:cell division"/>
    <property type="evidence" value="ECO:0007669"/>
    <property type="project" value="UniProtKB-KW"/>
</dbReference>
<dbReference type="AlphaFoldDB" id="A0A249KG31"/>
<dbReference type="EMBL" id="CP016773">
    <property type="protein sequence ID" value="ASY15752.1"/>
    <property type="molecule type" value="Genomic_DNA"/>
</dbReference>
<dbReference type="SMART" id="SM00257">
    <property type="entry name" value="LysM"/>
    <property type="match status" value="1"/>
</dbReference>
<feature type="domain" description="LysM" evidence="1">
    <location>
        <begin position="66"/>
        <end position="115"/>
    </location>
</feature>
<keyword evidence="3" id="KW-1185">Reference proteome</keyword>
<dbReference type="KEGG" id="psuf:A1sIA56_02300"/>
<proteinExistence type="predicted"/>